<sequence length="54" mass="6084">MMLVNEPRFIDSSPSVRLMYARRMRSPLDPVSLELVTSLSSKSSLYSCSSQSSR</sequence>
<name>B6SUX1_MAIZE</name>
<dbReference type="AlphaFoldDB" id="B6SUX1"/>
<proteinExistence type="evidence at transcript level"/>
<evidence type="ECO:0000313" key="1">
    <source>
        <dbReference type="EMBL" id="ACG28654.1"/>
    </source>
</evidence>
<reference evidence="1" key="1">
    <citation type="journal article" date="2009" name="Plant Mol. Biol.">
        <title>Insights into corn genes derived from large-scale cDNA sequencing.</title>
        <authorList>
            <person name="Alexandrov N.N."/>
            <person name="Brover V.V."/>
            <person name="Freidin S."/>
            <person name="Troukhan M.E."/>
            <person name="Tatarinova T.V."/>
            <person name="Zhang H."/>
            <person name="Swaller T.J."/>
            <person name="Lu Y.P."/>
            <person name="Bouck J."/>
            <person name="Flavell R.B."/>
            <person name="Feldmann K.A."/>
        </authorList>
    </citation>
    <scope>NUCLEOTIDE SEQUENCE</scope>
</reference>
<accession>B6SUX1</accession>
<protein>
    <submittedName>
        <fullName evidence="1">Uncharacterized protein</fullName>
    </submittedName>
</protein>
<organism evidence="1">
    <name type="scientific">Zea mays</name>
    <name type="common">Maize</name>
    <dbReference type="NCBI Taxonomy" id="4577"/>
    <lineage>
        <taxon>Eukaryota</taxon>
        <taxon>Viridiplantae</taxon>
        <taxon>Streptophyta</taxon>
        <taxon>Embryophyta</taxon>
        <taxon>Tracheophyta</taxon>
        <taxon>Spermatophyta</taxon>
        <taxon>Magnoliopsida</taxon>
        <taxon>Liliopsida</taxon>
        <taxon>Poales</taxon>
        <taxon>Poaceae</taxon>
        <taxon>PACMAD clade</taxon>
        <taxon>Panicoideae</taxon>
        <taxon>Andropogonodae</taxon>
        <taxon>Andropogoneae</taxon>
        <taxon>Tripsacinae</taxon>
        <taxon>Zea</taxon>
    </lineage>
</organism>
<dbReference type="EMBL" id="EU956536">
    <property type="protein sequence ID" value="ACG28654.1"/>
    <property type="molecule type" value="mRNA"/>
</dbReference>